<evidence type="ECO:0000256" key="5">
    <source>
        <dbReference type="SAM" id="MobiDB-lite"/>
    </source>
</evidence>
<sequence length="204" mass="23334">MNLPPLIQTFVLHFGEMGSRWGISRTVGQIYALLFLSPEPLNADQIVQQLGFSRSNVSMGLKELQAWNLVRLQHLPDDRRDYFTTPGDLWEILRTLAEERKKREVDPTLTMLRDVLMQTPSTDVERHAQARMQDMHDLIELLTRWYDDIHRIEPSRLAQLLSLGAKVQKIFEVKDWLTGGGPERTGRSVPAAPADTGDTTDTTR</sequence>
<dbReference type="RefSeq" id="WP_184265078.1">
    <property type="nucleotide sequence ID" value="NZ_JACIIX010000014.1"/>
</dbReference>
<dbReference type="InterPro" id="IPR036390">
    <property type="entry name" value="WH_DNA-bd_sf"/>
</dbReference>
<keyword evidence="2 4" id="KW-0238">DNA-binding</keyword>
<dbReference type="GO" id="GO:0003700">
    <property type="term" value="F:DNA-binding transcription factor activity"/>
    <property type="evidence" value="ECO:0007669"/>
    <property type="project" value="InterPro"/>
</dbReference>
<evidence type="ECO:0000313" key="7">
    <source>
        <dbReference type="EMBL" id="MBB6211902.1"/>
    </source>
</evidence>
<feature type="region of interest" description="Disordered" evidence="5">
    <location>
        <begin position="181"/>
        <end position="204"/>
    </location>
</feature>
<evidence type="ECO:0000256" key="1">
    <source>
        <dbReference type="ARBA" id="ARBA00023015"/>
    </source>
</evidence>
<keyword evidence="8" id="KW-1185">Reference proteome</keyword>
<dbReference type="PIRSF" id="PIRSF006707">
    <property type="entry name" value="MJ1563"/>
    <property type="match status" value="1"/>
</dbReference>
<evidence type="ECO:0000256" key="3">
    <source>
        <dbReference type="ARBA" id="ARBA00023163"/>
    </source>
</evidence>
<dbReference type="Proteomes" id="UP000544872">
    <property type="component" value="Unassembled WGS sequence"/>
</dbReference>
<dbReference type="GO" id="GO:0003677">
    <property type="term" value="F:DNA binding"/>
    <property type="evidence" value="ECO:0007669"/>
    <property type="project" value="UniProtKB-UniRule"/>
</dbReference>
<dbReference type="InterPro" id="IPR026282">
    <property type="entry name" value="MJ1563"/>
</dbReference>
<dbReference type="SUPFAM" id="SSF46785">
    <property type="entry name" value="Winged helix' DNA-binding domain"/>
    <property type="match status" value="1"/>
</dbReference>
<dbReference type="InterPro" id="IPR052362">
    <property type="entry name" value="HTH-GbsR_regulator"/>
</dbReference>
<dbReference type="Pfam" id="PF12802">
    <property type="entry name" value="MarR_2"/>
    <property type="match status" value="1"/>
</dbReference>
<dbReference type="AlphaFoldDB" id="A0A7W9ZJX6"/>
<keyword evidence="3 4" id="KW-0804">Transcription</keyword>
<dbReference type="PANTHER" id="PTHR38465:SF1">
    <property type="entry name" value="HTH-TYPE TRANSCRIPTIONAL REGULATOR MJ1563-RELATED"/>
    <property type="match status" value="1"/>
</dbReference>
<accession>A0A7W9ZJX6</accession>
<feature type="compositionally biased region" description="Low complexity" evidence="5">
    <location>
        <begin position="190"/>
        <end position="204"/>
    </location>
</feature>
<keyword evidence="1 4" id="KW-0805">Transcription regulation</keyword>
<dbReference type="InterPro" id="IPR036388">
    <property type="entry name" value="WH-like_DNA-bd_sf"/>
</dbReference>
<proteinExistence type="inferred from homology"/>
<evidence type="ECO:0000256" key="2">
    <source>
        <dbReference type="ARBA" id="ARBA00023125"/>
    </source>
</evidence>
<comment type="caution">
    <text evidence="7">The sequence shown here is derived from an EMBL/GenBank/DDBJ whole genome shotgun (WGS) entry which is preliminary data.</text>
</comment>
<evidence type="ECO:0000256" key="4">
    <source>
        <dbReference type="PIRNR" id="PIRNR006707"/>
    </source>
</evidence>
<dbReference type="InterPro" id="IPR000835">
    <property type="entry name" value="HTH_MarR-typ"/>
</dbReference>
<gene>
    <name evidence="7" type="ORF">FHS48_003346</name>
</gene>
<comment type="similarity">
    <text evidence="4">Belongs to the GbsR family.</text>
</comment>
<evidence type="ECO:0000259" key="6">
    <source>
        <dbReference type="Pfam" id="PF12802"/>
    </source>
</evidence>
<dbReference type="CDD" id="cd00090">
    <property type="entry name" value="HTH_ARSR"/>
    <property type="match status" value="1"/>
</dbReference>
<dbReference type="PANTHER" id="PTHR38465">
    <property type="entry name" value="HTH-TYPE TRANSCRIPTIONAL REGULATOR MJ1563-RELATED"/>
    <property type="match status" value="1"/>
</dbReference>
<dbReference type="InterPro" id="IPR011991">
    <property type="entry name" value="ArsR-like_HTH"/>
</dbReference>
<dbReference type="EMBL" id="JACIIX010000014">
    <property type="protein sequence ID" value="MBB6211902.1"/>
    <property type="molecule type" value="Genomic_DNA"/>
</dbReference>
<protein>
    <recommendedName>
        <fullName evidence="4">HTH-type transcriptional regulator</fullName>
    </recommendedName>
</protein>
<reference evidence="7 8" key="1">
    <citation type="submission" date="2020-08" db="EMBL/GenBank/DDBJ databases">
        <title>Genomic Encyclopedia of Type Strains, Phase IV (KMG-IV): sequencing the most valuable type-strain genomes for metagenomic binning, comparative biology and taxonomic classification.</title>
        <authorList>
            <person name="Goeker M."/>
        </authorList>
    </citation>
    <scope>NUCLEOTIDE SEQUENCE [LARGE SCALE GENOMIC DNA]</scope>
    <source>
        <strain evidence="7 8">DSM 11590</strain>
    </source>
</reference>
<dbReference type="Gene3D" id="1.10.10.10">
    <property type="entry name" value="Winged helix-like DNA-binding domain superfamily/Winged helix DNA-binding domain"/>
    <property type="match status" value="1"/>
</dbReference>
<organism evidence="7 8">
    <name type="scientific">Novispirillum itersonii</name>
    <name type="common">Aquaspirillum itersonii</name>
    <dbReference type="NCBI Taxonomy" id="189"/>
    <lineage>
        <taxon>Bacteria</taxon>
        <taxon>Pseudomonadati</taxon>
        <taxon>Pseudomonadota</taxon>
        <taxon>Alphaproteobacteria</taxon>
        <taxon>Rhodospirillales</taxon>
        <taxon>Novispirillaceae</taxon>
        <taxon>Novispirillum</taxon>
    </lineage>
</organism>
<feature type="domain" description="HTH marR-type" evidence="6">
    <location>
        <begin position="22"/>
        <end position="80"/>
    </location>
</feature>
<name>A0A7W9ZJX6_NOVIT</name>
<evidence type="ECO:0000313" key="8">
    <source>
        <dbReference type="Proteomes" id="UP000544872"/>
    </source>
</evidence>